<comment type="caution">
    <text evidence="3">The sequence shown here is derived from an EMBL/GenBank/DDBJ whole genome shotgun (WGS) entry which is preliminary data.</text>
</comment>
<evidence type="ECO:0000259" key="2">
    <source>
        <dbReference type="Pfam" id="PF05569"/>
    </source>
</evidence>
<keyword evidence="4" id="KW-1185">Reference proteome</keyword>
<accession>A0A9X2P322</accession>
<feature type="transmembrane region" description="Helical" evidence="1">
    <location>
        <begin position="6"/>
        <end position="22"/>
    </location>
</feature>
<protein>
    <submittedName>
        <fullName evidence="3">M56 family metallopeptidase</fullName>
    </submittedName>
</protein>
<evidence type="ECO:0000256" key="1">
    <source>
        <dbReference type="SAM" id="Phobius"/>
    </source>
</evidence>
<sequence>MISFLISSTICLSVLLLFYHFVLRKESMFVFNRFFLLGSLVFSLTIPLINLAPIFPTLNSSSQNAGVEIQQAFLKPVIQPSDEKNPVIAPNSVQPKHEKQVLDWSWFLVSVYLVGLVFFIMRFIFQIFSLSGLVKKGAVIQKERYRLVLIGLETMPFTFLDYLFVNEITYLTDGLEQEILQHELTHIKEKHSIDILFVEALKIIFWFNPIFLFYKKAIQLNHEFLADREVVACSDDVLPYQKLLISKVLGKEFVYNLSSPINYSVTKNRLIMMKKSTSKQKSFLLRLSLIPIFGFLLGSFSQTTASQSNNLFSQGYPVKDFESYILEALSEESDFVVELEKLDIEGAKAAYLKLTEDEKAKVTEFPILEDGALTYLIGLQNAKDSIKVRINFSPPPKKMSIPDEVWTNWIKSKNVEVILDDKNEDISILSNYSLNDFALYEVRGIEKKKFLKPEKYQLTLTTHHQFENKFVTSRKKIQTISASYPNGDIAEIPYFMKYVLMNQKGELEEYFPENYLQRALEAILTQEFKDLPSANAIMDIRKSFWINVTRNGQKEMVVVSYN</sequence>
<organism evidence="3 4">
    <name type="scientific">Aquiflexum gelatinilyticum</name>
    <dbReference type="NCBI Taxonomy" id="2961943"/>
    <lineage>
        <taxon>Bacteria</taxon>
        <taxon>Pseudomonadati</taxon>
        <taxon>Bacteroidota</taxon>
        <taxon>Cytophagia</taxon>
        <taxon>Cytophagales</taxon>
        <taxon>Cyclobacteriaceae</taxon>
        <taxon>Aquiflexum</taxon>
    </lineage>
</organism>
<feature type="domain" description="Peptidase M56" evidence="2">
    <location>
        <begin position="177"/>
        <end position="272"/>
    </location>
</feature>
<dbReference type="Pfam" id="PF05569">
    <property type="entry name" value="Peptidase_M56"/>
    <property type="match status" value="1"/>
</dbReference>
<keyword evidence="1" id="KW-1133">Transmembrane helix</keyword>
<dbReference type="Proteomes" id="UP001142175">
    <property type="component" value="Unassembled WGS sequence"/>
</dbReference>
<feature type="transmembrane region" description="Helical" evidence="1">
    <location>
        <begin position="283"/>
        <end position="301"/>
    </location>
</feature>
<proteinExistence type="predicted"/>
<reference evidence="3" key="1">
    <citation type="submission" date="2022-08" db="EMBL/GenBank/DDBJ databases">
        <authorList>
            <person name="Zhang D."/>
        </authorList>
    </citation>
    <scope>NUCLEOTIDE SEQUENCE</scope>
    <source>
        <strain evidence="3">XJ19-11</strain>
    </source>
</reference>
<feature type="transmembrane region" description="Helical" evidence="1">
    <location>
        <begin position="145"/>
        <end position="165"/>
    </location>
</feature>
<evidence type="ECO:0000313" key="4">
    <source>
        <dbReference type="Proteomes" id="UP001142175"/>
    </source>
</evidence>
<evidence type="ECO:0000313" key="3">
    <source>
        <dbReference type="EMBL" id="MCR9014107.1"/>
    </source>
</evidence>
<feature type="transmembrane region" description="Helical" evidence="1">
    <location>
        <begin position="104"/>
        <end position="125"/>
    </location>
</feature>
<keyword evidence="1" id="KW-0472">Membrane</keyword>
<gene>
    <name evidence="3" type="ORF">NU887_03610</name>
</gene>
<keyword evidence="1" id="KW-0812">Transmembrane</keyword>
<feature type="transmembrane region" description="Helical" evidence="1">
    <location>
        <begin position="34"/>
        <end position="55"/>
    </location>
</feature>
<dbReference type="InterPro" id="IPR008756">
    <property type="entry name" value="Peptidase_M56"/>
</dbReference>
<dbReference type="EMBL" id="JANSUY010000001">
    <property type="protein sequence ID" value="MCR9014107.1"/>
    <property type="molecule type" value="Genomic_DNA"/>
</dbReference>
<name>A0A9X2P322_9BACT</name>
<dbReference type="CDD" id="cd07341">
    <property type="entry name" value="M56_BlaR1_MecR1_like"/>
    <property type="match status" value="1"/>
</dbReference>
<dbReference type="RefSeq" id="WP_258421981.1">
    <property type="nucleotide sequence ID" value="NZ_JANSUY010000001.1"/>
</dbReference>
<feature type="transmembrane region" description="Helical" evidence="1">
    <location>
        <begin position="195"/>
        <end position="214"/>
    </location>
</feature>
<dbReference type="AlphaFoldDB" id="A0A9X2P322"/>